<dbReference type="InterPro" id="IPR043595">
    <property type="entry name" value="FaeB/C/D"/>
</dbReference>
<evidence type="ECO:0000256" key="11">
    <source>
        <dbReference type="SAM" id="SignalP"/>
    </source>
</evidence>
<dbReference type="RefSeq" id="WP_258815376.1">
    <property type="nucleotide sequence ID" value="NZ_JANUGW010000002.1"/>
</dbReference>
<keyword evidence="4" id="KW-0858">Xylan degradation</keyword>
<comment type="subcellular location">
    <subcellularLocation>
        <location evidence="1">Secreted</location>
    </subcellularLocation>
</comment>
<feature type="compositionally biased region" description="Low complexity" evidence="10">
    <location>
        <begin position="24"/>
        <end position="33"/>
    </location>
</feature>
<feature type="chain" id="PRO_5046076032" description="Phospholipase/carboxylesterase/thioesterase domain-containing protein" evidence="11">
    <location>
        <begin position="18"/>
        <end position="287"/>
    </location>
</feature>
<dbReference type="Proteomes" id="UP001204151">
    <property type="component" value="Unassembled WGS sequence"/>
</dbReference>
<dbReference type="InterPro" id="IPR029058">
    <property type="entry name" value="AB_hydrolase_fold"/>
</dbReference>
<evidence type="ECO:0000313" key="13">
    <source>
        <dbReference type="EMBL" id="MCS0580725.1"/>
    </source>
</evidence>
<feature type="domain" description="Phospholipase/carboxylesterase/thioesterase" evidence="12">
    <location>
        <begin position="144"/>
        <end position="246"/>
    </location>
</feature>
<dbReference type="PANTHER" id="PTHR38050">
    <property type="match status" value="1"/>
</dbReference>
<dbReference type="Gene3D" id="3.40.50.1820">
    <property type="entry name" value="alpha/beta hydrolase"/>
    <property type="match status" value="1"/>
</dbReference>
<protein>
    <recommendedName>
        <fullName evidence="12">Phospholipase/carboxylesterase/thioesterase domain-containing protein</fullName>
    </recommendedName>
</protein>
<comment type="similarity">
    <text evidence="2">Belongs to the faeC family.</text>
</comment>
<keyword evidence="6" id="KW-0378">Hydrolase</keyword>
<evidence type="ECO:0000256" key="5">
    <source>
        <dbReference type="ARBA" id="ARBA00022729"/>
    </source>
</evidence>
<organism evidence="13 14">
    <name type="scientific">Massilia pinisoli</name>
    <dbReference type="NCBI Taxonomy" id="1772194"/>
    <lineage>
        <taxon>Bacteria</taxon>
        <taxon>Pseudomonadati</taxon>
        <taxon>Pseudomonadota</taxon>
        <taxon>Betaproteobacteria</taxon>
        <taxon>Burkholderiales</taxon>
        <taxon>Oxalobacteraceae</taxon>
        <taxon>Telluria group</taxon>
        <taxon>Massilia</taxon>
    </lineage>
</organism>
<reference evidence="13 14" key="1">
    <citation type="submission" date="2022-08" db="EMBL/GenBank/DDBJ databases">
        <title>Reclassification of Massilia species as members of the genera Telluria, Duganella, Pseudoduganella, Mokoshia gen. nov. and Zemynaea gen. nov. using orthogonal and non-orthogonal genome-based approaches.</title>
        <authorList>
            <person name="Bowman J.P."/>
        </authorList>
    </citation>
    <scope>NUCLEOTIDE SEQUENCE [LARGE SCALE GENOMIC DNA]</scope>
    <source>
        <strain evidence="13 14">JCM 31316</strain>
    </source>
</reference>
<gene>
    <name evidence="13" type="ORF">NX784_03885</name>
</gene>
<dbReference type="PANTHER" id="PTHR38050:SF1">
    <property type="entry name" value="FERULOYL ESTERASE C"/>
    <property type="match status" value="1"/>
</dbReference>
<proteinExistence type="inferred from homology"/>
<dbReference type="Pfam" id="PF02230">
    <property type="entry name" value="Abhydrolase_2"/>
    <property type="match status" value="1"/>
</dbReference>
<comment type="caution">
    <text evidence="13">The sequence shown here is derived from an EMBL/GenBank/DDBJ whole genome shotgun (WGS) entry which is preliminary data.</text>
</comment>
<evidence type="ECO:0000256" key="7">
    <source>
        <dbReference type="ARBA" id="ARBA00023277"/>
    </source>
</evidence>
<dbReference type="EMBL" id="JANUGW010000002">
    <property type="protein sequence ID" value="MCS0580725.1"/>
    <property type="molecule type" value="Genomic_DNA"/>
</dbReference>
<accession>A0ABT1ZLF9</accession>
<dbReference type="SUPFAM" id="SSF53474">
    <property type="entry name" value="alpha/beta-Hydrolases"/>
    <property type="match status" value="1"/>
</dbReference>
<evidence type="ECO:0000256" key="9">
    <source>
        <dbReference type="ARBA" id="ARBA00025250"/>
    </source>
</evidence>
<keyword evidence="5 11" id="KW-0732">Signal</keyword>
<feature type="signal peptide" evidence="11">
    <location>
        <begin position="1"/>
        <end position="17"/>
    </location>
</feature>
<evidence type="ECO:0000259" key="12">
    <source>
        <dbReference type="Pfam" id="PF02230"/>
    </source>
</evidence>
<evidence type="ECO:0000256" key="6">
    <source>
        <dbReference type="ARBA" id="ARBA00022801"/>
    </source>
</evidence>
<dbReference type="PROSITE" id="PS51257">
    <property type="entry name" value="PROKAR_LIPOPROTEIN"/>
    <property type="match status" value="1"/>
</dbReference>
<keyword evidence="7" id="KW-0119">Carbohydrate metabolism</keyword>
<keyword evidence="14" id="KW-1185">Reference proteome</keyword>
<evidence type="ECO:0000256" key="1">
    <source>
        <dbReference type="ARBA" id="ARBA00004613"/>
    </source>
</evidence>
<evidence type="ECO:0000256" key="10">
    <source>
        <dbReference type="SAM" id="MobiDB-lite"/>
    </source>
</evidence>
<keyword evidence="8" id="KW-0624">Polysaccharide degradation</keyword>
<evidence type="ECO:0000313" key="14">
    <source>
        <dbReference type="Proteomes" id="UP001204151"/>
    </source>
</evidence>
<comment type="function">
    <text evidence="9">Involved in degradation of plant cell walls. Hydrolyzes the feruloyl-arabinose ester bond in arabinoxylans, and the feruloyl-galactose ester bond in pectin. Active against paranitrophenyl-acetate, methyl ferulate and wheat arabinoxylan.</text>
</comment>
<feature type="region of interest" description="Disordered" evidence="10">
    <location>
        <begin position="24"/>
        <end position="51"/>
    </location>
</feature>
<keyword evidence="3" id="KW-0964">Secreted</keyword>
<evidence type="ECO:0000256" key="2">
    <source>
        <dbReference type="ARBA" id="ARBA00010278"/>
    </source>
</evidence>
<name>A0ABT1ZLF9_9BURK</name>
<dbReference type="InterPro" id="IPR003140">
    <property type="entry name" value="PLipase/COase/thioEstase"/>
</dbReference>
<evidence type="ECO:0000256" key="8">
    <source>
        <dbReference type="ARBA" id="ARBA00023326"/>
    </source>
</evidence>
<sequence>MRHVWTVLLFTTLVACGGGTGATGASTSATESASPPPPPVASPATSTAGCGSGSKLTTGMHSLSSDGLQRSYWVEMPASYDRNKTYPVIIGLHWRDGSAADVYGWSGFFGLKNLYGDNAIFVAPEGLDKGWANTNDRDIRFMRAMIGEVQQGACTDAQRVFATGFSFGGMMSNAIGCEMGDVVRAIAPMSGSLWSGCAGSSYKVAAMFIHAKDDNTVPYSAGMEARDVFLKRNSCSATTVPVGSHGCVEYQGCDSGKPVLWCGTETGGHWYPNFSAQESKAFFDRFK</sequence>
<evidence type="ECO:0000256" key="4">
    <source>
        <dbReference type="ARBA" id="ARBA00022651"/>
    </source>
</evidence>
<evidence type="ECO:0000256" key="3">
    <source>
        <dbReference type="ARBA" id="ARBA00022525"/>
    </source>
</evidence>